<name>A0ABT9FGC8_9GAMM</name>
<evidence type="ECO:0000256" key="2">
    <source>
        <dbReference type="ARBA" id="ARBA00010529"/>
    </source>
</evidence>
<dbReference type="Proteomes" id="UP001177212">
    <property type="component" value="Unassembled WGS sequence"/>
</dbReference>
<dbReference type="RefSeq" id="WP_305472540.1">
    <property type="nucleotide sequence ID" value="NZ_JAUYVT010000014.1"/>
</dbReference>
<dbReference type="SUPFAM" id="SSF47729">
    <property type="entry name" value="IHF-like DNA-binding proteins"/>
    <property type="match status" value="1"/>
</dbReference>
<proteinExistence type="inferred from homology"/>
<comment type="similarity">
    <text evidence="2 5">Belongs to the bacterial histone-like protein family.</text>
</comment>
<dbReference type="PRINTS" id="PR01727">
    <property type="entry name" value="DNABINDINGHU"/>
</dbReference>
<dbReference type="GO" id="GO:0003677">
    <property type="term" value="F:DNA binding"/>
    <property type="evidence" value="ECO:0007669"/>
    <property type="project" value="UniProtKB-KW"/>
</dbReference>
<dbReference type="Gene3D" id="4.10.520.10">
    <property type="entry name" value="IHF-like DNA-binding proteins"/>
    <property type="match status" value="1"/>
</dbReference>
<gene>
    <name evidence="6" type="ORF">Q8W34_14245</name>
</gene>
<keyword evidence="3" id="KW-0226">DNA condensation</keyword>
<keyword evidence="7" id="KW-1185">Reference proteome</keyword>
<dbReference type="InterPro" id="IPR000119">
    <property type="entry name" value="Hist_DNA-bd"/>
</dbReference>
<dbReference type="EMBL" id="JAUYVT010000014">
    <property type="protein sequence ID" value="MDP2565803.1"/>
    <property type="molecule type" value="Genomic_DNA"/>
</dbReference>
<sequence length="100" mass="11106">MDILKNKTAITERLISIGGLNSKNSNALVNSTISNIQKALTDGENVTIKGFGTFKQITKASRKVLNPSTQQPLLIPEKKTVTFKPSKELIEKMKSHFMFN</sequence>
<comment type="caution">
    <text evidence="6">The sequence shown here is derived from an EMBL/GenBank/DDBJ whole genome shotgun (WGS) entry which is preliminary data.</text>
</comment>
<dbReference type="PANTHER" id="PTHR33175:SF3">
    <property type="entry name" value="DNA-BINDING PROTEIN HU-BETA"/>
    <property type="match status" value="1"/>
</dbReference>
<dbReference type="SMART" id="SM00411">
    <property type="entry name" value="BHL"/>
    <property type="match status" value="1"/>
</dbReference>
<dbReference type="Pfam" id="PF00216">
    <property type="entry name" value="Bac_DNA_binding"/>
    <property type="match status" value="1"/>
</dbReference>
<dbReference type="InterPro" id="IPR010992">
    <property type="entry name" value="IHF-like_DNA-bd_dom_sf"/>
</dbReference>
<protein>
    <submittedName>
        <fullName evidence="6">HU family DNA-binding protein</fullName>
    </submittedName>
</protein>
<evidence type="ECO:0000313" key="6">
    <source>
        <dbReference type="EMBL" id="MDP2565803.1"/>
    </source>
</evidence>
<evidence type="ECO:0000256" key="5">
    <source>
        <dbReference type="RuleBase" id="RU003939"/>
    </source>
</evidence>
<evidence type="ECO:0000256" key="3">
    <source>
        <dbReference type="ARBA" id="ARBA00023067"/>
    </source>
</evidence>
<evidence type="ECO:0000256" key="4">
    <source>
        <dbReference type="ARBA" id="ARBA00023125"/>
    </source>
</evidence>
<dbReference type="PANTHER" id="PTHR33175">
    <property type="entry name" value="DNA-BINDING PROTEIN HU"/>
    <property type="match status" value="1"/>
</dbReference>
<comment type="function">
    <text evidence="1">Histone-like DNA-binding protein which is capable of wrapping DNA to stabilize it, and thus to prevent its denaturation under extreme environmental conditions.</text>
</comment>
<organism evidence="6 7">
    <name type="scientific">Pseudoalteromonas marina</name>
    <dbReference type="NCBI Taxonomy" id="267375"/>
    <lineage>
        <taxon>Bacteria</taxon>
        <taxon>Pseudomonadati</taxon>
        <taxon>Pseudomonadota</taxon>
        <taxon>Gammaproteobacteria</taxon>
        <taxon>Alteromonadales</taxon>
        <taxon>Pseudoalteromonadaceae</taxon>
        <taxon>Pseudoalteromonas</taxon>
    </lineage>
</organism>
<accession>A0ABT9FGC8</accession>
<evidence type="ECO:0000313" key="7">
    <source>
        <dbReference type="Proteomes" id="UP001177212"/>
    </source>
</evidence>
<evidence type="ECO:0000256" key="1">
    <source>
        <dbReference type="ARBA" id="ARBA00003819"/>
    </source>
</evidence>
<keyword evidence="4 6" id="KW-0238">DNA-binding</keyword>
<reference evidence="6" key="1">
    <citation type="submission" date="2023-07" db="EMBL/GenBank/DDBJ databases">
        <title>Genome content predicts the carbon catabolic preferences of heterotrophic bacteria.</title>
        <authorList>
            <person name="Gralka M."/>
        </authorList>
    </citation>
    <scope>NUCLEOTIDE SEQUENCE</scope>
    <source>
        <strain evidence="6">4G09</strain>
    </source>
</reference>